<keyword evidence="1" id="KW-0560">Oxidoreductase</keyword>
<name>A0A653F8T9_MYCSM</name>
<dbReference type="InterPro" id="IPR051332">
    <property type="entry name" value="Fosfomycin_Res_Enzymes"/>
</dbReference>
<dbReference type="Pfam" id="PF00903">
    <property type="entry name" value="Glyoxalase"/>
    <property type="match status" value="1"/>
</dbReference>
<dbReference type="EMBL" id="LR589626">
    <property type="protein sequence ID" value="VTP05939.1"/>
    <property type="molecule type" value="Genomic_DNA"/>
</dbReference>
<dbReference type="PANTHER" id="PTHR36113">
    <property type="entry name" value="LYASE, PUTATIVE-RELATED-RELATED"/>
    <property type="match status" value="1"/>
</dbReference>
<dbReference type="InterPro" id="IPR004360">
    <property type="entry name" value="Glyas_Fos-R_dOase_dom"/>
</dbReference>
<dbReference type="InterPro" id="IPR037523">
    <property type="entry name" value="VOC_core"/>
</dbReference>
<keyword evidence="1" id="KW-0223">Dioxygenase</keyword>
<sequence>MGFHMAGFALGHAGINVTDLSRSKSFYQTVFGFDVLREHTDGDKRFAFLGTDGTLAVTLWEQSSGVFATDRPGLHHLAFLVDDIDAVRAAEARVRDAGAEVLHGGVVPHQEGASSGGIFFTDPDGTRIEIYSATGADVVGAHAAPFGDAPTCGFF</sequence>
<dbReference type="AlphaFoldDB" id="A0A653F8T9"/>
<accession>A0A653F8T9</accession>
<protein>
    <submittedName>
        <fullName evidence="1">Catechol-2,3-dioxygenase</fullName>
    </submittedName>
</protein>
<dbReference type="PANTHER" id="PTHR36113:SF1">
    <property type="entry name" value="GLYOXALASE_BLEOMYCIN RESISTANCE PROTEIN_DIOXYGENASE"/>
    <property type="match status" value="1"/>
</dbReference>
<dbReference type="SUPFAM" id="SSF54593">
    <property type="entry name" value="Glyoxalase/Bleomycin resistance protein/Dihydroxybiphenyl dioxygenase"/>
    <property type="match status" value="1"/>
</dbReference>
<dbReference type="PROSITE" id="PS51819">
    <property type="entry name" value="VOC"/>
    <property type="match status" value="1"/>
</dbReference>
<organism evidence="1">
    <name type="scientific">Mycolicibacterium smegmatis</name>
    <name type="common">Mycobacterium smegmatis</name>
    <dbReference type="NCBI Taxonomy" id="1772"/>
    <lineage>
        <taxon>Bacteria</taxon>
        <taxon>Bacillati</taxon>
        <taxon>Actinomycetota</taxon>
        <taxon>Actinomycetes</taxon>
        <taxon>Mycobacteriales</taxon>
        <taxon>Mycobacteriaceae</taxon>
        <taxon>Mycolicibacterium</taxon>
    </lineage>
</organism>
<dbReference type="CDD" id="cd06587">
    <property type="entry name" value="VOC"/>
    <property type="match status" value="1"/>
</dbReference>
<evidence type="ECO:0000313" key="1">
    <source>
        <dbReference type="EMBL" id="VTP05939.1"/>
    </source>
</evidence>
<dbReference type="Gene3D" id="3.10.180.10">
    <property type="entry name" value="2,3-Dihydroxybiphenyl 1,2-Dioxygenase, domain 1"/>
    <property type="match status" value="1"/>
</dbReference>
<gene>
    <name evidence="1" type="primary">catE</name>
    <name evidence="1" type="ORF">BIN_B_00244</name>
</gene>
<reference evidence="1" key="1">
    <citation type="submission" date="2019-05" db="EMBL/GenBank/DDBJ databases">
        <authorList>
            <person name="Naeem R."/>
            <person name="Antony C."/>
            <person name="Guan Q."/>
        </authorList>
    </citation>
    <scope>NUCLEOTIDE SEQUENCE</scope>
    <source>
        <strain evidence="1">1</strain>
    </source>
</reference>
<proteinExistence type="predicted"/>
<dbReference type="GO" id="GO:0051213">
    <property type="term" value="F:dioxygenase activity"/>
    <property type="evidence" value="ECO:0007669"/>
    <property type="project" value="UniProtKB-KW"/>
</dbReference>
<dbReference type="InterPro" id="IPR029068">
    <property type="entry name" value="Glyas_Bleomycin-R_OHBP_Dase"/>
</dbReference>